<keyword evidence="2" id="KW-1185">Reference proteome</keyword>
<gene>
    <name evidence="1" type="ORF">QUW08_08180</name>
</gene>
<organism evidence="1 2">
    <name type="scientific">Allofournierella massiliensis</name>
    <dbReference type="NCBI Taxonomy" id="1650663"/>
    <lineage>
        <taxon>Bacteria</taxon>
        <taxon>Bacillati</taxon>
        <taxon>Bacillota</taxon>
        <taxon>Clostridia</taxon>
        <taxon>Eubacteriales</taxon>
        <taxon>Oscillospiraceae</taxon>
        <taxon>Allofournierella</taxon>
    </lineage>
</organism>
<protein>
    <submittedName>
        <fullName evidence="1">Uncharacterized protein</fullName>
    </submittedName>
</protein>
<reference evidence="2" key="2">
    <citation type="submission" date="2023-06" db="EMBL/GenBank/DDBJ databases">
        <title>Identification and characterization of horizontal gene transfer across gut microbiota members of farm animals based on homology search.</title>
        <authorList>
            <person name="Zeman M."/>
            <person name="Kubasova T."/>
            <person name="Jahodarova E."/>
            <person name="Nykrynova M."/>
            <person name="Rychlik I."/>
        </authorList>
    </citation>
    <scope>NUCLEOTIDE SEQUENCE [LARGE SCALE GENOMIC DNA]</scope>
    <source>
        <strain evidence="2">ET340</strain>
    </source>
</reference>
<reference evidence="1 2" key="3">
    <citation type="submission" date="2023-06" db="EMBL/GenBank/DDBJ databases">
        <authorList>
            <person name="Zeman M."/>
            <person name="Kubasova T."/>
            <person name="Jahodarova E."/>
            <person name="Nykrynova M."/>
            <person name="Rychlik I."/>
        </authorList>
    </citation>
    <scope>NUCLEOTIDE SEQUENCE [LARGE SCALE GENOMIC DNA]</scope>
    <source>
        <strain evidence="1 2">ET340</strain>
    </source>
</reference>
<evidence type="ECO:0000313" key="1">
    <source>
        <dbReference type="EMBL" id="MDM8201265.1"/>
    </source>
</evidence>
<sequence>MDCYVRPEDYRSLTENPFVLGGAPVPLFYGAACDDVNTVGGFANWVQDWEYTACPHCGKPMKYLAQIQWDTLMDGTEGTLYIEFCPDCQIVSMQHQQT</sequence>
<accession>A0ABT7URA8</accession>
<dbReference type="EMBL" id="JAUDCL010000012">
    <property type="protein sequence ID" value="MDM8201265.1"/>
    <property type="molecule type" value="Genomic_DNA"/>
</dbReference>
<dbReference type="Proteomes" id="UP001529380">
    <property type="component" value="Unassembled WGS sequence"/>
</dbReference>
<reference evidence="1 2" key="1">
    <citation type="submission" date="2023-06" db="EMBL/GenBank/DDBJ databases">
        <title>Identification and characterization of horizontal gene transfer across gut microbiota members of farm animals based on homology search.</title>
        <authorList>
            <person name="Schwarzerova J."/>
            <person name="Nykrynova M."/>
            <person name="Jureckova K."/>
            <person name="Cejkova D."/>
            <person name="Rychlik I."/>
        </authorList>
    </citation>
    <scope>NUCLEOTIDE SEQUENCE [LARGE SCALE GENOMIC DNA]</scope>
    <source>
        <strain evidence="1 2">ET340</strain>
    </source>
</reference>
<comment type="caution">
    <text evidence="1">The sequence shown here is derived from an EMBL/GenBank/DDBJ whole genome shotgun (WGS) entry which is preliminary data.</text>
</comment>
<name>A0ABT7URA8_9FIRM</name>
<evidence type="ECO:0000313" key="2">
    <source>
        <dbReference type="Proteomes" id="UP001529380"/>
    </source>
</evidence>
<proteinExistence type="predicted"/>